<dbReference type="PANTHER" id="PTHR30173">
    <property type="entry name" value="SIGMA 19 FACTOR"/>
    <property type="match status" value="1"/>
</dbReference>
<dbReference type="InterPro" id="IPR013325">
    <property type="entry name" value="RNA_pol_sigma_r2"/>
</dbReference>
<comment type="subunit">
    <text evidence="2">Interacts transiently with the RNA polymerase catalytic core formed by RpoA, RpoB, RpoC and RpoZ (2 alpha, 1 beta, 1 beta' and 1 omega subunit) to form the RNA polymerase holoenzyme that can initiate transcription.</text>
</comment>
<evidence type="ECO:0000313" key="10">
    <source>
        <dbReference type="Proteomes" id="UP000004816"/>
    </source>
</evidence>
<dbReference type="Gene3D" id="1.10.1740.10">
    <property type="match status" value="1"/>
</dbReference>
<keyword evidence="10" id="KW-1185">Reference proteome</keyword>
<name>E5XNG8_SEGRC</name>
<keyword evidence="6" id="KW-0804">Transcription</keyword>
<dbReference type="InterPro" id="IPR013324">
    <property type="entry name" value="RNA_pol_sigma_r3/r4-like"/>
</dbReference>
<evidence type="ECO:0000256" key="3">
    <source>
        <dbReference type="ARBA" id="ARBA00023015"/>
    </source>
</evidence>
<dbReference type="InterPro" id="IPR013249">
    <property type="entry name" value="RNA_pol_sigma70_r4_t2"/>
</dbReference>
<gene>
    <name evidence="9" type="ORF">HMPREF9336_00997</name>
</gene>
<dbReference type="NCBIfam" id="TIGR02957">
    <property type="entry name" value="SigX4"/>
    <property type="match status" value="1"/>
</dbReference>
<keyword evidence="4" id="KW-0731">Sigma factor</keyword>
<dbReference type="InterPro" id="IPR014284">
    <property type="entry name" value="RNA_pol_sigma-70_dom"/>
</dbReference>
<reference evidence="9 10" key="1">
    <citation type="journal article" date="2011" name="Stand. Genomic Sci.">
        <title>High quality draft genome sequence of Segniliparus rugosus CDC 945(T)= (ATCC BAA-974(T)).</title>
        <authorList>
            <person name="Earl A.M."/>
            <person name="Desjardins C.A."/>
            <person name="Fitzgerald M.G."/>
            <person name="Arachchi H.M."/>
            <person name="Zeng Q."/>
            <person name="Mehta T."/>
            <person name="Griggs A."/>
            <person name="Birren B.W."/>
            <person name="Toney N.C."/>
            <person name="Carr J."/>
            <person name="Posey J."/>
            <person name="Butler W.R."/>
        </authorList>
    </citation>
    <scope>NUCLEOTIDE SEQUENCE [LARGE SCALE GENOMIC DNA]</scope>
    <source>
        <strain evidence="10">ATCC BAA-974 / DSM 45345 / CCUG 50838 / CIP 108380 / JCM 13579 / CDC 945</strain>
    </source>
</reference>
<dbReference type="PANTHER" id="PTHR30173:SF36">
    <property type="entry name" value="ECF RNA POLYMERASE SIGMA FACTOR SIGJ"/>
    <property type="match status" value="1"/>
</dbReference>
<dbReference type="SUPFAM" id="SSF54427">
    <property type="entry name" value="NTF2-like"/>
    <property type="match status" value="1"/>
</dbReference>
<evidence type="ECO:0000259" key="7">
    <source>
        <dbReference type="Pfam" id="PF04542"/>
    </source>
</evidence>
<dbReference type="SUPFAM" id="SSF88946">
    <property type="entry name" value="Sigma2 domain of RNA polymerase sigma factors"/>
    <property type="match status" value="1"/>
</dbReference>
<dbReference type="GO" id="GO:0003677">
    <property type="term" value="F:DNA binding"/>
    <property type="evidence" value="ECO:0007669"/>
    <property type="project" value="UniProtKB-KW"/>
</dbReference>
<dbReference type="Pfam" id="PF08281">
    <property type="entry name" value="Sigma70_r4_2"/>
    <property type="match status" value="1"/>
</dbReference>
<dbReference type="EMBL" id="ACZI02000003">
    <property type="protein sequence ID" value="EFV14080.2"/>
    <property type="molecule type" value="Genomic_DNA"/>
</dbReference>
<dbReference type="InterPro" id="IPR032710">
    <property type="entry name" value="NTF2-like_dom_sf"/>
</dbReference>
<sequence length="365" mass="38867">MANEAGKSGARTPVRAAVAASVAAQIRSANRGGGEHRHIVVAGRRFGRRQRAAHNEAMTLDSLDEFTAQRRRLFAVAYRMLGSAADAEDIVQDAWLRWRGTDRAQVANPAAFLTKMVTNLCLTALGSARARREVYVGPWLPEPVLTGGGELGPLETAEQREAVSVAVLTLLERLTPAERAAYVLREAFGYSHREVAEVVGVSEANARQLYSRAKAGVGSRAAKPVAPEQWAELVAKFLAAAQRGDVAGLESVLAREATSWADGGGFVNAARNAVRGAERVARYFVGIATRFASGLRAEIGEANGEPCVLVLGAGGLHSILFFEVVGGEIASIRLALNPEKLAHASAQLVDRARLSQIEELSGREG</sequence>
<evidence type="ECO:0000256" key="1">
    <source>
        <dbReference type="ARBA" id="ARBA00010641"/>
    </source>
</evidence>
<keyword evidence="5" id="KW-0238">DNA-binding</keyword>
<evidence type="ECO:0000313" key="9">
    <source>
        <dbReference type="EMBL" id="EFV14080.2"/>
    </source>
</evidence>
<organism evidence="9 10">
    <name type="scientific">Segniliparus rugosus (strain ATCC BAA-974 / DSM 45345 / CCUG 50838 / CIP 108380 / JCM 13579 / CDC 945)</name>
    <dbReference type="NCBI Taxonomy" id="679197"/>
    <lineage>
        <taxon>Bacteria</taxon>
        <taxon>Bacillati</taxon>
        <taxon>Actinomycetota</taxon>
        <taxon>Actinomycetes</taxon>
        <taxon>Mycobacteriales</taxon>
        <taxon>Segniliparaceae</taxon>
        <taxon>Segniliparus</taxon>
    </lineage>
</organism>
<dbReference type="InterPro" id="IPR052704">
    <property type="entry name" value="ECF_Sigma-70_Domain"/>
</dbReference>
<feature type="domain" description="RNA polymerase sigma-70 region 2" evidence="7">
    <location>
        <begin position="68"/>
        <end position="129"/>
    </location>
</feature>
<dbReference type="NCBIfam" id="TIGR02937">
    <property type="entry name" value="sigma70-ECF"/>
    <property type="match status" value="1"/>
</dbReference>
<dbReference type="NCBIfam" id="NF007214">
    <property type="entry name" value="PRK09636.1"/>
    <property type="match status" value="1"/>
</dbReference>
<dbReference type="InterPro" id="IPR036388">
    <property type="entry name" value="WH-like_DNA-bd_sf"/>
</dbReference>
<evidence type="ECO:0000256" key="6">
    <source>
        <dbReference type="ARBA" id="ARBA00023163"/>
    </source>
</evidence>
<comment type="caution">
    <text evidence="9">The sequence shown here is derived from an EMBL/GenBank/DDBJ whole genome shotgun (WGS) entry which is preliminary data.</text>
</comment>
<dbReference type="SUPFAM" id="SSF88659">
    <property type="entry name" value="Sigma3 and sigma4 domains of RNA polymerase sigma factors"/>
    <property type="match status" value="1"/>
</dbReference>
<dbReference type="HOGENOM" id="CLU_047691_22_0_11"/>
<evidence type="ECO:0000256" key="4">
    <source>
        <dbReference type="ARBA" id="ARBA00023082"/>
    </source>
</evidence>
<evidence type="ECO:0000256" key="5">
    <source>
        <dbReference type="ARBA" id="ARBA00023125"/>
    </source>
</evidence>
<dbReference type="InterPro" id="IPR007627">
    <property type="entry name" value="RNA_pol_sigma70_r2"/>
</dbReference>
<dbReference type="GO" id="GO:0016987">
    <property type="term" value="F:sigma factor activity"/>
    <property type="evidence" value="ECO:0007669"/>
    <property type="project" value="UniProtKB-KW"/>
</dbReference>
<keyword evidence="3" id="KW-0805">Transcription regulation</keyword>
<dbReference type="InterPro" id="IPR014303">
    <property type="entry name" value="RNA_pol_sigma-70_ECF"/>
</dbReference>
<dbReference type="Pfam" id="PF04542">
    <property type="entry name" value="Sigma70_r2"/>
    <property type="match status" value="1"/>
</dbReference>
<dbReference type="eggNOG" id="COG1595">
    <property type="taxonomic scope" value="Bacteria"/>
</dbReference>
<evidence type="ECO:0000256" key="2">
    <source>
        <dbReference type="ARBA" id="ARBA00011344"/>
    </source>
</evidence>
<protein>
    <submittedName>
        <fullName evidence="9">TIGR02957 family RNA polymerase sigma-70 factor</fullName>
    </submittedName>
</protein>
<proteinExistence type="inferred from homology"/>
<accession>E5XNG8</accession>
<dbReference type="Gene3D" id="3.10.450.50">
    <property type="match status" value="1"/>
</dbReference>
<dbReference type="Gene3D" id="1.10.10.10">
    <property type="entry name" value="Winged helix-like DNA-binding domain superfamily/Winged helix DNA-binding domain"/>
    <property type="match status" value="1"/>
</dbReference>
<dbReference type="AlphaFoldDB" id="E5XNG8"/>
<comment type="similarity">
    <text evidence="1">Belongs to the sigma-70 factor family. ECF subfamily.</text>
</comment>
<dbReference type="STRING" id="679197.HMPREF9336_00997"/>
<dbReference type="GO" id="GO:0006352">
    <property type="term" value="P:DNA-templated transcription initiation"/>
    <property type="evidence" value="ECO:0007669"/>
    <property type="project" value="InterPro"/>
</dbReference>
<evidence type="ECO:0000259" key="8">
    <source>
        <dbReference type="Pfam" id="PF08281"/>
    </source>
</evidence>
<dbReference type="Proteomes" id="UP000004816">
    <property type="component" value="Unassembled WGS sequence"/>
</dbReference>
<feature type="domain" description="RNA polymerase sigma factor 70 region 4 type 2" evidence="8">
    <location>
        <begin position="166"/>
        <end position="215"/>
    </location>
</feature>